<gene>
    <name evidence="1" type="ORF">UFOPK2342_00414</name>
</gene>
<sequence>MLWRYQELLRNNPTALVVDLGFGATSVTTLEMAARFHELFPSLRFTGLEIDPERVKLAATTSLPKVNFQLGGFEVPTPEKPLLVRAFNVLRQYDEPEVRKHWATMQGRLAADGRLIEGTCDEIGRRATWIELDTRAPLTLSLGFRLQGLDDPAEVAERLPKILIHRNTPGNHIHTFLQELSKAWNSHSGYRVFGPNQRWRATVNSLRETWPIVNKNHRDGELTVEWSAVAPD</sequence>
<name>A0A6J6MCR0_9ZZZZ</name>
<accession>A0A6J6MCR0</accession>
<reference evidence="1" key="1">
    <citation type="submission" date="2020-05" db="EMBL/GenBank/DDBJ databases">
        <authorList>
            <person name="Chiriac C."/>
            <person name="Salcher M."/>
            <person name="Ghai R."/>
            <person name="Kavagutti S V."/>
        </authorList>
    </citation>
    <scope>NUCLEOTIDE SEQUENCE</scope>
</reference>
<organism evidence="1">
    <name type="scientific">freshwater metagenome</name>
    <dbReference type="NCBI Taxonomy" id="449393"/>
    <lineage>
        <taxon>unclassified sequences</taxon>
        <taxon>metagenomes</taxon>
        <taxon>ecological metagenomes</taxon>
    </lineage>
</organism>
<evidence type="ECO:0000313" key="1">
    <source>
        <dbReference type="EMBL" id="CAB4670614.1"/>
    </source>
</evidence>
<dbReference type="AlphaFoldDB" id="A0A6J6MCR0"/>
<proteinExistence type="predicted"/>
<dbReference type="EMBL" id="CAEZXB010000005">
    <property type="protein sequence ID" value="CAB4670614.1"/>
    <property type="molecule type" value="Genomic_DNA"/>
</dbReference>
<dbReference type="Gene3D" id="3.40.50.150">
    <property type="entry name" value="Vaccinia Virus protein VP39"/>
    <property type="match status" value="1"/>
</dbReference>
<dbReference type="SUPFAM" id="SSF53335">
    <property type="entry name" value="S-adenosyl-L-methionine-dependent methyltransferases"/>
    <property type="match status" value="1"/>
</dbReference>
<protein>
    <submittedName>
        <fullName evidence="1">Unannotated protein</fullName>
    </submittedName>
</protein>
<dbReference type="InterPro" id="IPR029063">
    <property type="entry name" value="SAM-dependent_MTases_sf"/>
</dbReference>